<accession>A0A245ZEC5</accession>
<comment type="caution">
    <text evidence="9">The sequence shown here is derived from an EMBL/GenBank/DDBJ whole genome shotgun (WGS) entry which is preliminary data.</text>
</comment>
<keyword evidence="3" id="KW-1003">Cell membrane</keyword>
<sequence>MRIFAPLSKPVRLIPLLFLAAIAIGTLLLLLPIAHAGPGGAPLIVALFTATSAVSVTGLITVDTATFWTPFGQAVILLLFQIGGFGIMTAAVVLGLVAGRDIRLRDRILTRVERSRLAAGNAQGVLYLALKVTLLLEGTSAVVLALRLRAVYHENWGEALWHGVFHAVSAFNNAGFSSYSDSVMRFQNDVWMLGPLMIAVIVSSLGFPVLQEIRNRPRGWRGWTIHSKITLIGTAVLLVGGFVAMLAAEWNNPGTLGPMSVGDKILNAGFLSVMPRTAGFNSVNMAALRSETLSFHYVLMFIGGGSAGTAGGIKITTFVLVMLVVWSEIRGRRDATIMGRRVETRLERQALTVVVLASMLIGTGTIILLSVTHLPLHDVLFECISAFSTVGLSTGITGRVPVSGQLVLIVLMYVGRVGTITIATALALSDGRKPYRYPKENPIVG</sequence>
<gene>
    <name evidence="9" type="primary">ktrB</name>
    <name evidence="9" type="ORF">SPDO_29210</name>
</gene>
<keyword evidence="7 8" id="KW-0472">Membrane</keyword>
<keyword evidence="10" id="KW-1185">Reference proteome</keyword>
<evidence type="ECO:0000256" key="4">
    <source>
        <dbReference type="ARBA" id="ARBA00022692"/>
    </source>
</evidence>
<evidence type="ECO:0000256" key="6">
    <source>
        <dbReference type="ARBA" id="ARBA00023065"/>
    </source>
</evidence>
<evidence type="ECO:0000256" key="1">
    <source>
        <dbReference type="ARBA" id="ARBA00004651"/>
    </source>
</evidence>
<name>A0A245ZEC5_9SPHN</name>
<keyword evidence="4 8" id="KW-0812">Transmembrane</keyword>
<dbReference type="Pfam" id="PF02386">
    <property type="entry name" value="TrkH"/>
    <property type="match status" value="1"/>
</dbReference>
<dbReference type="PANTHER" id="PTHR32024:SF1">
    <property type="entry name" value="KTR SYSTEM POTASSIUM UPTAKE PROTEIN B"/>
    <property type="match status" value="1"/>
</dbReference>
<evidence type="ECO:0000256" key="2">
    <source>
        <dbReference type="ARBA" id="ARBA00022448"/>
    </source>
</evidence>
<dbReference type="GO" id="GO:0008324">
    <property type="term" value="F:monoatomic cation transmembrane transporter activity"/>
    <property type="evidence" value="ECO:0007669"/>
    <property type="project" value="InterPro"/>
</dbReference>
<evidence type="ECO:0000256" key="8">
    <source>
        <dbReference type="SAM" id="Phobius"/>
    </source>
</evidence>
<dbReference type="AlphaFoldDB" id="A0A245ZEC5"/>
<keyword evidence="6" id="KW-0406">Ion transport</keyword>
<feature type="transmembrane region" description="Helical" evidence="8">
    <location>
        <begin position="297"/>
        <end position="329"/>
    </location>
</feature>
<reference evidence="9 10" key="1">
    <citation type="submission" date="2017-03" db="EMBL/GenBank/DDBJ databases">
        <title>Genome sequence of Sphingomonas dokdonensis DSM 21029.</title>
        <authorList>
            <person name="Poehlein A."/>
            <person name="Wuebbeler J.H."/>
            <person name="Steinbuechel A."/>
            <person name="Daniel R."/>
        </authorList>
    </citation>
    <scope>NUCLEOTIDE SEQUENCE [LARGE SCALE GENOMIC DNA]</scope>
    <source>
        <strain evidence="9 10">DSM 21029</strain>
    </source>
</reference>
<feature type="transmembrane region" description="Helical" evidence="8">
    <location>
        <begin position="231"/>
        <end position="250"/>
    </location>
</feature>
<feature type="transmembrane region" description="Helical" evidence="8">
    <location>
        <begin position="43"/>
        <end position="62"/>
    </location>
</feature>
<feature type="transmembrane region" description="Helical" evidence="8">
    <location>
        <begin position="190"/>
        <end position="210"/>
    </location>
</feature>
<protein>
    <submittedName>
        <fullName evidence="9">Ktr system potassium uptake protein B</fullName>
    </submittedName>
</protein>
<evidence type="ECO:0000256" key="3">
    <source>
        <dbReference type="ARBA" id="ARBA00022475"/>
    </source>
</evidence>
<evidence type="ECO:0000256" key="7">
    <source>
        <dbReference type="ARBA" id="ARBA00023136"/>
    </source>
</evidence>
<feature type="transmembrane region" description="Helical" evidence="8">
    <location>
        <begin position="350"/>
        <end position="371"/>
    </location>
</feature>
<dbReference type="EMBL" id="NBBI01000007">
    <property type="protein sequence ID" value="OWK28088.1"/>
    <property type="molecule type" value="Genomic_DNA"/>
</dbReference>
<evidence type="ECO:0000313" key="9">
    <source>
        <dbReference type="EMBL" id="OWK28088.1"/>
    </source>
</evidence>
<dbReference type="Proteomes" id="UP000197290">
    <property type="component" value="Unassembled WGS sequence"/>
</dbReference>
<feature type="transmembrane region" description="Helical" evidence="8">
    <location>
        <begin position="124"/>
        <end position="146"/>
    </location>
</feature>
<proteinExistence type="predicted"/>
<dbReference type="GO" id="GO:0005886">
    <property type="term" value="C:plasma membrane"/>
    <property type="evidence" value="ECO:0007669"/>
    <property type="project" value="UniProtKB-SubCell"/>
</dbReference>
<dbReference type="RefSeq" id="WP_245829530.1">
    <property type="nucleotide sequence ID" value="NZ_NBBI01000007.1"/>
</dbReference>
<feature type="transmembrane region" description="Helical" evidence="8">
    <location>
        <begin position="74"/>
        <end position="98"/>
    </location>
</feature>
<dbReference type="InterPro" id="IPR003445">
    <property type="entry name" value="Cat_transpt"/>
</dbReference>
<comment type="subcellular location">
    <subcellularLocation>
        <location evidence="1">Cell membrane</location>
        <topology evidence="1">Multi-pass membrane protein</topology>
    </subcellularLocation>
</comment>
<keyword evidence="2" id="KW-0813">Transport</keyword>
<feature type="transmembrane region" description="Helical" evidence="8">
    <location>
        <begin position="406"/>
        <end position="428"/>
    </location>
</feature>
<evidence type="ECO:0000256" key="5">
    <source>
        <dbReference type="ARBA" id="ARBA00022989"/>
    </source>
</evidence>
<dbReference type="GO" id="GO:0030001">
    <property type="term" value="P:metal ion transport"/>
    <property type="evidence" value="ECO:0007669"/>
    <property type="project" value="UniProtKB-ARBA"/>
</dbReference>
<feature type="transmembrane region" description="Helical" evidence="8">
    <location>
        <begin position="12"/>
        <end position="31"/>
    </location>
</feature>
<dbReference type="PANTHER" id="PTHR32024">
    <property type="entry name" value="TRK SYSTEM POTASSIUM UPTAKE PROTEIN TRKG-RELATED"/>
    <property type="match status" value="1"/>
</dbReference>
<evidence type="ECO:0000313" key="10">
    <source>
        <dbReference type="Proteomes" id="UP000197290"/>
    </source>
</evidence>
<organism evidence="9 10">
    <name type="scientific">Sphingomonas dokdonensis</name>
    <dbReference type="NCBI Taxonomy" id="344880"/>
    <lineage>
        <taxon>Bacteria</taxon>
        <taxon>Pseudomonadati</taxon>
        <taxon>Pseudomonadota</taxon>
        <taxon>Alphaproteobacteria</taxon>
        <taxon>Sphingomonadales</taxon>
        <taxon>Sphingomonadaceae</taxon>
        <taxon>Sphingomonas</taxon>
    </lineage>
</organism>
<keyword evidence="5 8" id="KW-1133">Transmembrane helix</keyword>